<evidence type="ECO:0000313" key="2">
    <source>
        <dbReference type="EMBL" id="OXA55433.1"/>
    </source>
</evidence>
<dbReference type="EMBL" id="LNIX01000004">
    <property type="protein sequence ID" value="OXA55433.1"/>
    <property type="molecule type" value="Genomic_DNA"/>
</dbReference>
<dbReference type="OMA" id="ICHDISA"/>
<protein>
    <submittedName>
        <fullName evidence="2">Uncharacterized protein</fullName>
    </submittedName>
</protein>
<keyword evidence="1" id="KW-0175">Coiled coil</keyword>
<accession>A0A226ECX3</accession>
<dbReference type="PANTHER" id="PTHR47331">
    <property type="entry name" value="PHD-TYPE DOMAIN-CONTAINING PROTEIN"/>
    <property type="match status" value="1"/>
</dbReference>
<dbReference type="SUPFAM" id="SSF56672">
    <property type="entry name" value="DNA/RNA polymerases"/>
    <property type="match status" value="1"/>
</dbReference>
<dbReference type="OrthoDB" id="416987at2759"/>
<evidence type="ECO:0000256" key="1">
    <source>
        <dbReference type="SAM" id="Coils"/>
    </source>
</evidence>
<name>A0A226ECX3_FOLCA</name>
<reference evidence="2 3" key="1">
    <citation type="submission" date="2015-12" db="EMBL/GenBank/DDBJ databases">
        <title>The genome of Folsomia candida.</title>
        <authorList>
            <person name="Faddeeva A."/>
            <person name="Derks M.F."/>
            <person name="Anvar Y."/>
            <person name="Smit S."/>
            <person name="Van Straalen N."/>
            <person name="Roelofs D."/>
        </authorList>
    </citation>
    <scope>NUCLEOTIDE SEQUENCE [LARGE SCALE GENOMIC DNA]</scope>
    <source>
        <strain evidence="2 3">VU population</strain>
        <tissue evidence="2">Whole body</tissue>
    </source>
</reference>
<gene>
    <name evidence="2" type="ORF">Fcan01_09219</name>
</gene>
<dbReference type="Proteomes" id="UP000198287">
    <property type="component" value="Unassembled WGS sequence"/>
</dbReference>
<dbReference type="InterPro" id="IPR043502">
    <property type="entry name" value="DNA/RNA_pol_sf"/>
</dbReference>
<keyword evidence="3" id="KW-1185">Reference proteome</keyword>
<evidence type="ECO:0000313" key="3">
    <source>
        <dbReference type="Proteomes" id="UP000198287"/>
    </source>
</evidence>
<dbReference type="STRING" id="158441.A0A226ECX3"/>
<organism evidence="2 3">
    <name type="scientific">Folsomia candida</name>
    <name type="common">Springtail</name>
    <dbReference type="NCBI Taxonomy" id="158441"/>
    <lineage>
        <taxon>Eukaryota</taxon>
        <taxon>Metazoa</taxon>
        <taxon>Ecdysozoa</taxon>
        <taxon>Arthropoda</taxon>
        <taxon>Hexapoda</taxon>
        <taxon>Collembola</taxon>
        <taxon>Entomobryomorpha</taxon>
        <taxon>Isotomoidea</taxon>
        <taxon>Isotomidae</taxon>
        <taxon>Proisotominae</taxon>
        <taxon>Folsomia</taxon>
    </lineage>
</organism>
<dbReference type="InterPro" id="IPR005312">
    <property type="entry name" value="DUF1759"/>
</dbReference>
<feature type="coiled-coil region" evidence="1">
    <location>
        <begin position="12"/>
        <end position="91"/>
    </location>
</feature>
<sequence>MNRIKKQRAPVRAGITKTIKELEVELAKTEQDKDALELKMRKLRRLMVELEGLDQNMKDALLDGEAEEEEYATELESIEEYKDRIEEISHKVGKVFSPSSPSSSCGTANSEHGRSRNFKLPKIQLQKFSGDMKDWLGWWSQFTKIDEDAELHPSDKFQYLLQSMVQGSRARGLVESFPMPAENYPKAIAALKERFGKEKFLQQVYVRELLRLVITTAKSNESVILSKLYDDIETQLRALESLGIKAEQSTQFLFPMVESCLPEEILLAWQRSPLRKQDGSQLNPKKNELDYLMEFLREEVEGEQTRKLVRAGFEITTKVKENKNNQRQFKAHQKQSEDVPTVAGLYVTNECLFCEKSNHASAKCFKAEKMTLQEKRKKVMDNKRCTNCFERGHYFRNCKSTLKCQICTKPHYTIMCPSHPQHIQEKEMEQIIQDSETSASQSNVQCQSDVLLKTLLVQVYNIKEKKYSLVRLLFDEGSQRSYITMKTAKSIKSQPVGHETSRNVLFDGSVTNYEKVNKHQVILKNPRTGQKLEVLVREKHVIGGVIPRVLQGPWLKSLQQKRIWISDHNLSNVGSPDIEILIGSDYWGAMMTGKLVHLECGLTAVETIFGWTLSGPVPKARSIVSEEISMYLTEENLSQMWNLESLGIRDPIEVQSKQEEESSAKSHFIKTVTQSNDGRYSVKLPWIEDLGGSPMEPEILDEGIVEQVFEYNKENSNCHYLPHHPVFKDSVTTPVRPVFDASCKSKGSPSLNDGLYKGPNLMELIPSILIRFREKRIGISSDVRKAFQMIDVQESDRDYLRFLWWEDASAKKIKIFRHRRVVFGVNCSPFLLTAVIEHHISKLDETRRDIGQKLLKSLYVDNCVTSVDTPEEYEEFSFDPNGSNCGSGSADQIRKNFKEAFKIWTME</sequence>
<dbReference type="AlphaFoldDB" id="A0A226ECX3"/>
<comment type="caution">
    <text evidence="2">The sequence shown here is derived from an EMBL/GenBank/DDBJ whole genome shotgun (WGS) entry which is preliminary data.</text>
</comment>
<dbReference type="PANTHER" id="PTHR47331:SF5">
    <property type="entry name" value="RIBONUCLEASE H"/>
    <property type="match status" value="1"/>
</dbReference>
<proteinExistence type="predicted"/>
<dbReference type="Pfam" id="PF03564">
    <property type="entry name" value="DUF1759"/>
    <property type="match status" value="1"/>
</dbReference>
<dbReference type="GO" id="GO:0071897">
    <property type="term" value="P:DNA biosynthetic process"/>
    <property type="evidence" value="ECO:0007669"/>
    <property type="project" value="UniProtKB-ARBA"/>
</dbReference>